<feature type="domain" description="Cytochrome C Planctomycete-type" evidence="7">
    <location>
        <begin position="231"/>
        <end position="277"/>
    </location>
</feature>
<evidence type="ECO:0000256" key="1">
    <source>
        <dbReference type="SAM" id="MobiDB-lite"/>
    </source>
</evidence>
<feature type="region of interest" description="Disordered" evidence="1">
    <location>
        <begin position="108"/>
        <end position="140"/>
    </location>
</feature>
<dbReference type="Pfam" id="PF07627">
    <property type="entry name" value="PSCyt3"/>
    <property type="match status" value="1"/>
</dbReference>
<feature type="domain" description="DUF1585" evidence="3">
    <location>
        <begin position="919"/>
        <end position="990"/>
    </location>
</feature>
<proteinExistence type="predicted"/>
<sequence length="993" mass="112305">MIKFNCQHCDQQLKALEEFAGSAIICPDCEHSNEVPKAEESSTEVFKFHCPLCEQRLSSTVDLIASEIACPACTQMIFIPDPFNLAKANQSEPVDVLEERIPPEIKKKISTKNKAKKRLHTQRGVNPQQTARRSKARQRAVKKSKTPLILILCFILVGGLVASYYLIPKKPSEVNTEFAQELEGKINTELTQEHELDGVVNNTLLVNFSKEETQASENMIKELKPFMEKYCLDCHNEQKQKGDIRLDGLNFYVNNHESVYEWQDILDVLNAGEMPPKKETQPKGAEIGDAIAQITERLNLAKRRLASTGGQIKMRHLNKREYYASIKDLFDYDLPNDFLYDDAAPGFDTNGADQFFTSASLDNYLEVGEIIAKLNLQGYTKALKKPRSTKFDPEINKTKFMKKQLAANLKLKAKVDSGATYKDFGFKDEGRLILEKRRIPDRIAEAKEYLAKPEHKYGSTGSPIFITHVEAGMHYKFIITAGSLEKRKQPIQIMFNAQSTDYGKVTLIPTSDKSQRIELPFRAGINDSKLRLKSALLNPEGTYIDAVEIKGPYPSDPSFSELIFKPLLSKKNTRGEDFSKAITKFSHRAFRHQAGNDEFIAAITERFKKDLSKTKDPISALSKSISLILASPSFLYIAEKNNGSRQEMSQKEFAIRLAFFLWESPPDATLYKLAESRQLYKETVLKQEFERMLKSDKAGKFLTSFVNQWADIKRFDQIDLPKELQGGFSKAARAELSEFFKVLVHENLAADKLISSDFVVINQALATHYGMTKEASSLGQKFTKVKLASSNPRGGLLGQAAFLIMGTSGERTSPTIRGTLVRTILLNDPPPEPPANVPEIEETKDGVVSVKELVEHHKSLPQCSSCHNKIDPVGLGLENFDRFGAWRDKESLRVGPKKKRNMRYKHYPLDTNGYLSENERFSDFNGLQKALLKNKRKLAESLYASLLSYGLGRNIEFIDQEDIQENLDSLKRSNYPLKDMIFALVNSKTFRTK</sequence>
<dbReference type="Pfam" id="PF07635">
    <property type="entry name" value="PSCyt1"/>
    <property type="match status" value="1"/>
</dbReference>
<reference evidence="8 9" key="1">
    <citation type="submission" date="2023-02" db="EMBL/GenBank/DDBJ databases">
        <title>Genome sequence of Lentisphaera profundi SAORIC-696.</title>
        <authorList>
            <person name="Kim e."/>
            <person name="Cho J.-C."/>
            <person name="Choi A."/>
            <person name="Kang I."/>
        </authorList>
    </citation>
    <scope>NUCLEOTIDE SEQUENCE [LARGE SCALE GENOMIC DNA]</scope>
    <source>
        <strain evidence="8 9">SAORIC-696</strain>
    </source>
</reference>
<name>A0ABY7W2V3_9BACT</name>
<evidence type="ECO:0000259" key="3">
    <source>
        <dbReference type="Pfam" id="PF07624"/>
    </source>
</evidence>
<dbReference type="Pfam" id="PF07631">
    <property type="entry name" value="PSD4"/>
    <property type="match status" value="1"/>
</dbReference>
<keyword evidence="2" id="KW-1133">Transmembrane helix</keyword>
<dbReference type="InterPro" id="IPR011429">
    <property type="entry name" value="Cyt_c_Planctomycete-type"/>
</dbReference>
<dbReference type="InterPro" id="IPR013042">
    <property type="entry name" value="DUF1592"/>
</dbReference>
<feature type="domain" description="DUF1592" evidence="6">
    <location>
        <begin position="649"/>
        <end position="771"/>
    </location>
</feature>
<dbReference type="Pfam" id="PF07626">
    <property type="entry name" value="PSD3"/>
    <property type="match status" value="1"/>
</dbReference>
<protein>
    <submittedName>
        <fullName evidence="8">DUF1592 domain-containing protein</fullName>
    </submittedName>
</protein>
<evidence type="ECO:0000256" key="2">
    <source>
        <dbReference type="SAM" id="Phobius"/>
    </source>
</evidence>
<keyword evidence="9" id="KW-1185">Reference proteome</keyword>
<gene>
    <name evidence="8" type="ORF">PQO03_16540</name>
</gene>
<dbReference type="RefSeq" id="WP_274154302.1">
    <property type="nucleotide sequence ID" value="NZ_CP117812.1"/>
</dbReference>
<evidence type="ECO:0000259" key="4">
    <source>
        <dbReference type="Pfam" id="PF07626"/>
    </source>
</evidence>
<organism evidence="8 9">
    <name type="scientific">Lentisphaera profundi</name>
    <dbReference type="NCBI Taxonomy" id="1658616"/>
    <lineage>
        <taxon>Bacteria</taxon>
        <taxon>Pseudomonadati</taxon>
        <taxon>Lentisphaerota</taxon>
        <taxon>Lentisphaeria</taxon>
        <taxon>Lentisphaerales</taxon>
        <taxon>Lentisphaeraceae</taxon>
        <taxon>Lentisphaera</taxon>
    </lineage>
</organism>
<evidence type="ECO:0000259" key="6">
    <source>
        <dbReference type="Pfam" id="PF07631"/>
    </source>
</evidence>
<feature type="compositionally biased region" description="Basic residues" evidence="1">
    <location>
        <begin position="108"/>
        <end position="121"/>
    </location>
</feature>
<feature type="transmembrane region" description="Helical" evidence="2">
    <location>
        <begin position="147"/>
        <end position="167"/>
    </location>
</feature>
<keyword evidence="2" id="KW-0812">Transmembrane</keyword>
<evidence type="ECO:0000259" key="5">
    <source>
        <dbReference type="Pfam" id="PF07627"/>
    </source>
</evidence>
<dbReference type="InterPro" id="IPR013039">
    <property type="entry name" value="DUF1588"/>
</dbReference>
<feature type="domain" description="DUF1588" evidence="5">
    <location>
        <begin position="793"/>
        <end position="890"/>
    </location>
</feature>
<keyword evidence="2" id="KW-0472">Membrane</keyword>
<evidence type="ECO:0000259" key="7">
    <source>
        <dbReference type="Pfam" id="PF07635"/>
    </source>
</evidence>
<dbReference type="EMBL" id="CP117812">
    <property type="protein sequence ID" value="WDE99447.1"/>
    <property type="molecule type" value="Genomic_DNA"/>
</dbReference>
<dbReference type="InterPro" id="IPR013036">
    <property type="entry name" value="DUF1587"/>
</dbReference>
<feature type="domain" description="DUF1587" evidence="4">
    <location>
        <begin position="315"/>
        <end position="373"/>
    </location>
</feature>
<accession>A0ABY7W2V3</accession>
<evidence type="ECO:0000313" key="8">
    <source>
        <dbReference type="EMBL" id="WDE99447.1"/>
    </source>
</evidence>
<dbReference type="Pfam" id="PF07624">
    <property type="entry name" value="PSD2"/>
    <property type="match status" value="1"/>
</dbReference>
<dbReference type="Proteomes" id="UP001214250">
    <property type="component" value="Chromosome 2"/>
</dbReference>
<evidence type="ECO:0000313" key="9">
    <source>
        <dbReference type="Proteomes" id="UP001214250"/>
    </source>
</evidence>
<dbReference type="InterPro" id="IPR011478">
    <property type="entry name" value="DUF1585"/>
</dbReference>